<evidence type="ECO:0000256" key="2">
    <source>
        <dbReference type="ARBA" id="ARBA00022618"/>
    </source>
</evidence>
<dbReference type="InterPro" id="IPR007874">
    <property type="entry name" value="MinC_N"/>
</dbReference>
<protein>
    <recommendedName>
        <fullName evidence="6">Probable septum site-determining protein MinC</fullName>
    </recommendedName>
</protein>
<dbReference type="Gene3D" id="3.30.70.260">
    <property type="match status" value="1"/>
</dbReference>
<evidence type="ECO:0000256" key="4">
    <source>
        <dbReference type="ARBA" id="ARBA00023306"/>
    </source>
</evidence>
<name>W8L7I5_9GAMM</name>
<dbReference type="InterPro" id="IPR036145">
    <property type="entry name" value="MinC_C_sf"/>
</dbReference>
<comment type="similarity">
    <text evidence="1 6">Belongs to the MinC family.</text>
</comment>
<evidence type="ECO:0000259" key="9">
    <source>
        <dbReference type="Pfam" id="PF05209"/>
    </source>
</evidence>
<keyword evidence="4 6" id="KW-0131">Cell cycle</keyword>
<comment type="subunit">
    <text evidence="6">Interacts with MinD and FtsZ.</text>
</comment>
<keyword evidence="3 6" id="KW-0717">Septation</keyword>
<dbReference type="InterPro" id="IPR013033">
    <property type="entry name" value="MinC"/>
</dbReference>
<dbReference type="SUPFAM" id="SSF63848">
    <property type="entry name" value="Cell-division inhibitor MinC, C-terminal domain"/>
    <property type="match status" value="1"/>
</dbReference>
<reference evidence="10 11" key="1">
    <citation type="journal article" date="2014" name="J Genomics">
        <title>Draft Genome Sequence of the Extremely Halophilic Phototrophic Purple Sulfur Bacterium Halorhodospira halochloris.</title>
        <authorList>
            <person name="Singh K.S."/>
            <person name="Kirksey J."/>
            <person name="Hoff W.D."/>
            <person name="Deole R."/>
        </authorList>
    </citation>
    <scope>NUCLEOTIDE SEQUENCE [LARGE SCALE GENOMIC DNA]</scope>
    <source>
        <strain evidence="10 11">A</strain>
    </source>
</reference>
<dbReference type="PATRIC" id="fig|1354791.3.peg.2961"/>
<evidence type="ECO:0000259" key="8">
    <source>
        <dbReference type="Pfam" id="PF03775"/>
    </source>
</evidence>
<sequence>MSANPSPIQPIEFKGRMILVSILRLHPAEPVALQEALEARMHEAPDLMRDMPVVVDMDAMADTPAQDLLSALETVRQHGLKLIGLLYSQVSAPLADRTGLPLIVLGPRAGGEVPLRPAPKPPIESAPQETSEAAPVPPVQAVHTPSLVVNQPVRSGQQVYARGGDLIITGAVSAGAEVLADGHIHVYGPLRGKALAGVRGLDSARIFCRRLDAELVSIAGHYRIAEDILDTERGDNRLITLSGETIRILEI</sequence>
<evidence type="ECO:0000256" key="7">
    <source>
        <dbReference type="SAM" id="MobiDB-lite"/>
    </source>
</evidence>
<dbReference type="GO" id="GO:0051302">
    <property type="term" value="P:regulation of cell division"/>
    <property type="evidence" value="ECO:0007669"/>
    <property type="project" value="InterPro"/>
</dbReference>
<dbReference type="GO" id="GO:0000902">
    <property type="term" value="P:cell morphogenesis"/>
    <property type="evidence" value="ECO:0007669"/>
    <property type="project" value="InterPro"/>
</dbReference>
<dbReference type="InterPro" id="IPR005526">
    <property type="entry name" value="Septum_form_inhib_MinC_C"/>
</dbReference>
<dbReference type="Pfam" id="PF05209">
    <property type="entry name" value="MinC_N"/>
    <property type="match status" value="1"/>
</dbReference>
<dbReference type="Gene3D" id="2.160.20.70">
    <property type="match status" value="1"/>
</dbReference>
<keyword evidence="2 6" id="KW-0132">Cell division</keyword>
<dbReference type="Proteomes" id="UP000019442">
    <property type="component" value="Chromosome"/>
</dbReference>
<dbReference type="Pfam" id="PF03775">
    <property type="entry name" value="MinC_C"/>
    <property type="match status" value="1"/>
</dbReference>
<dbReference type="OrthoDB" id="9794530at2"/>
<dbReference type="InterPro" id="IPR016098">
    <property type="entry name" value="CAP/MinC_C"/>
</dbReference>
<dbReference type="PANTHER" id="PTHR34108:SF1">
    <property type="entry name" value="SEPTUM SITE-DETERMINING PROTEIN MINC"/>
    <property type="match status" value="1"/>
</dbReference>
<evidence type="ECO:0000256" key="5">
    <source>
        <dbReference type="ARBA" id="ARBA00025606"/>
    </source>
</evidence>
<feature type="domain" description="Septum formation inhibitor MinC N-terminal" evidence="9">
    <location>
        <begin position="11"/>
        <end position="81"/>
    </location>
</feature>
<dbReference type="HAMAP" id="MF_00267">
    <property type="entry name" value="MinC"/>
    <property type="match status" value="1"/>
</dbReference>
<dbReference type="GO" id="GO:0000917">
    <property type="term" value="P:division septum assembly"/>
    <property type="evidence" value="ECO:0007669"/>
    <property type="project" value="UniProtKB-KW"/>
</dbReference>
<dbReference type="PANTHER" id="PTHR34108">
    <property type="entry name" value="SEPTUM SITE-DETERMINING PROTEIN MINC"/>
    <property type="match status" value="1"/>
</dbReference>
<accession>W8L7I5</accession>
<proteinExistence type="inferred from homology"/>
<keyword evidence="11" id="KW-1185">Reference proteome</keyword>
<dbReference type="EMBL" id="CP007268">
    <property type="protein sequence ID" value="AHK79810.1"/>
    <property type="molecule type" value="Genomic_DNA"/>
</dbReference>
<dbReference type="GO" id="GO:1901891">
    <property type="term" value="P:regulation of cell septum assembly"/>
    <property type="evidence" value="ECO:0007669"/>
    <property type="project" value="InterPro"/>
</dbReference>
<dbReference type="AlphaFoldDB" id="W8L7I5"/>
<evidence type="ECO:0000313" key="10">
    <source>
        <dbReference type="EMBL" id="AHK79810.1"/>
    </source>
</evidence>
<dbReference type="RefSeq" id="WP_025282303.1">
    <property type="nucleotide sequence ID" value="NZ_CP007268.1"/>
</dbReference>
<feature type="region of interest" description="Disordered" evidence="7">
    <location>
        <begin position="111"/>
        <end position="134"/>
    </location>
</feature>
<evidence type="ECO:0000256" key="6">
    <source>
        <dbReference type="HAMAP-Rule" id="MF_00267"/>
    </source>
</evidence>
<evidence type="ECO:0000313" key="11">
    <source>
        <dbReference type="Proteomes" id="UP000019442"/>
    </source>
</evidence>
<evidence type="ECO:0000256" key="3">
    <source>
        <dbReference type="ARBA" id="ARBA00023210"/>
    </source>
</evidence>
<dbReference type="KEGG" id="hhc:M911_12360"/>
<dbReference type="NCBIfam" id="TIGR01222">
    <property type="entry name" value="minC"/>
    <property type="match status" value="1"/>
</dbReference>
<dbReference type="HOGENOM" id="CLU_067812_0_1_6"/>
<organism evidence="10 11">
    <name type="scientific">Ectothiorhodospira haloalkaliphila</name>
    <dbReference type="NCBI Taxonomy" id="421628"/>
    <lineage>
        <taxon>Bacteria</taxon>
        <taxon>Pseudomonadati</taxon>
        <taxon>Pseudomonadota</taxon>
        <taxon>Gammaproteobacteria</taxon>
        <taxon>Chromatiales</taxon>
        <taxon>Ectothiorhodospiraceae</taxon>
        <taxon>Ectothiorhodospira</taxon>
    </lineage>
</organism>
<comment type="function">
    <text evidence="5 6">Cell division inhibitor that blocks the formation of polar Z ring septums. Rapidly oscillates between the poles of the cell to destabilize FtsZ filaments that have formed before they mature into polar Z rings. Prevents FtsZ polymerization.</text>
</comment>
<feature type="domain" description="Septum formation inhibitor MinC C-terminal" evidence="8">
    <location>
        <begin position="148"/>
        <end position="248"/>
    </location>
</feature>
<gene>
    <name evidence="6" type="primary">minC</name>
    <name evidence="10" type="ORF">M911_12360</name>
</gene>
<reference evidence="11" key="2">
    <citation type="submission" date="2014-02" db="EMBL/GenBank/DDBJ databases">
        <title>Draft Genome Sequence of extremely halophilic bacteria Halorhodospira halochloris.</title>
        <authorList>
            <person name="Singh K.S."/>
        </authorList>
    </citation>
    <scope>NUCLEOTIDE SEQUENCE [LARGE SCALE GENOMIC DNA]</scope>
    <source>
        <strain evidence="11">A</strain>
    </source>
</reference>
<evidence type="ECO:0000256" key="1">
    <source>
        <dbReference type="ARBA" id="ARBA00006291"/>
    </source>
</evidence>